<evidence type="ECO:0000313" key="16">
    <source>
        <dbReference type="EMBL" id="RKP32560.1"/>
    </source>
</evidence>
<feature type="transmembrane region" description="Helical" evidence="13">
    <location>
        <begin position="21"/>
        <end position="46"/>
    </location>
</feature>
<comment type="similarity">
    <text evidence="2">Belongs to the peptidase S9B family.</text>
</comment>
<evidence type="ECO:0000256" key="8">
    <source>
        <dbReference type="ARBA" id="ARBA00022825"/>
    </source>
</evidence>
<dbReference type="FunFam" id="3.40.50.1820:FF:000003">
    <property type="entry name" value="Dipeptidyl peptidase 4"/>
    <property type="match status" value="1"/>
</dbReference>
<dbReference type="GO" id="GO:0004252">
    <property type="term" value="F:serine-type endopeptidase activity"/>
    <property type="evidence" value="ECO:0007669"/>
    <property type="project" value="InterPro"/>
</dbReference>
<evidence type="ECO:0000256" key="6">
    <source>
        <dbReference type="ARBA" id="ARBA00022692"/>
    </source>
</evidence>
<dbReference type="Proteomes" id="UP000268321">
    <property type="component" value="Unassembled WGS sequence"/>
</dbReference>
<evidence type="ECO:0000256" key="3">
    <source>
        <dbReference type="ARBA" id="ARBA00022438"/>
    </source>
</evidence>
<dbReference type="GO" id="GO:0005886">
    <property type="term" value="C:plasma membrane"/>
    <property type="evidence" value="ECO:0007669"/>
    <property type="project" value="TreeGrafter"/>
</dbReference>
<keyword evidence="3" id="KW-0031">Aminopeptidase</keyword>
<keyword evidence="11 13" id="KW-0472">Membrane</keyword>
<feature type="domain" description="Peptidase S9 prolyl oligopeptidase catalytic" evidence="14">
    <location>
        <begin position="606"/>
        <end position="811"/>
    </location>
</feature>
<dbReference type="Gene3D" id="3.40.50.1820">
    <property type="entry name" value="alpha/beta hydrolase"/>
    <property type="match status" value="1"/>
</dbReference>
<evidence type="ECO:0000256" key="11">
    <source>
        <dbReference type="ARBA" id="ARBA00023136"/>
    </source>
</evidence>
<keyword evidence="6 13" id="KW-0812">Transmembrane</keyword>
<keyword evidence="8" id="KW-0720">Serine protease</keyword>
<evidence type="ECO:0000256" key="4">
    <source>
        <dbReference type="ARBA" id="ARBA00022554"/>
    </source>
</evidence>
<proteinExistence type="inferred from homology"/>
<dbReference type="InterPro" id="IPR002469">
    <property type="entry name" value="Peptidase_S9B_N"/>
</dbReference>
<gene>
    <name evidence="16" type="ORF">METBISCDRAFT_29468</name>
</gene>
<organism evidence="16 17">
    <name type="scientific">Metschnikowia bicuspidata</name>
    <dbReference type="NCBI Taxonomy" id="27322"/>
    <lineage>
        <taxon>Eukaryota</taxon>
        <taxon>Fungi</taxon>
        <taxon>Dikarya</taxon>
        <taxon>Ascomycota</taxon>
        <taxon>Saccharomycotina</taxon>
        <taxon>Pichiomycetes</taxon>
        <taxon>Metschnikowiaceae</taxon>
        <taxon>Metschnikowia</taxon>
    </lineage>
</organism>
<evidence type="ECO:0000256" key="10">
    <source>
        <dbReference type="ARBA" id="ARBA00022989"/>
    </source>
</evidence>
<protein>
    <recommendedName>
        <fullName evidence="18">Dipeptidyl aminopeptidase B</fullName>
    </recommendedName>
</protein>
<dbReference type="GO" id="GO:0004177">
    <property type="term" value="F:aminopeptidase activity"/>
    <property type="evidence" value="ECO:0007669"/>
    <property type="project" value="UniProtKB-KW"/>
</dbReference>
<keyword evidence="4" id="KW-0926">Vacuole</keyword>
<keyword evidence="9" id="KW-0735">Signal-anchor</keyword>
<evidence type="ECO:0000256" key="2">
    <source>
        <dbReference type="ARBA" id="ARBA00006150"/>
    </source>
</evidence>
<evidence type="ECO:0000256" key="1">
    <source>
        <dbReference type="ARBA" id="ARBA00004576"/>
    </source>
</evidence>
<name>A0A4P9ZKA5_9ASCO</name>
<dbReference type="PANTHER" id="PTHR11731:SF200">
    <property type="entry name" value="DIPEPTIDYL PEPTIDASE 10, ISOFORM B"/>
    <property type="match status" value="1"/>
</dbReference>
<keyword evidence="12" id="KW-0325">Glycoprotein</keyword>
<keyword evidence="10 13" id="KW-1133">Transmembrane helix</keyword>
<dbReference type="PROSITE" id="PS00708">
    <property type="entry name" value="PRO_ENDOPEP_SER"/>
    <property type="match status" value="1"/>
</dbReference>
<dbReference type="InterPro" id="IPR029058">
    <property type="entry name" value="AB_hydrolase_fold"/>
</dbReference>
<dbReference type="Pfam" id="PF00326">
    <property type="entry name" value="Peptidase_S9"/>
    <property type="match status" value="1"/>
</dbReference>
<dbReference type="GO" id="GO:0008239">
    <property type="term" value="F:dipeptidyl-peptidase activity"/>
    <property type="evidence" value="ECO:0007669"/>
    <property type="project" value="TreeGrafter"/>
</dbReference>
<dbReference type="SUPFAM" id="SSF82171">
    <property type="entry name" value="DPP6 N-terminal domain-like"/>
    <property type="match status" value="1"/>
</dbReference>
<dbReference type="AlphaFoldDB" id="A0A4P9ZKA5"/>
<dbReference type="InterPro" id="IPR002471">
    <property type="entry name" value="Pept_S9_AS"/>
</dbReference>
<dbReference type="InterPro" id="IPR050278">
    <property type="entry name" value="Serine_Prot_S9B/DPPIV"/>
</dbReference>
<dbReference type="EMBL" id="ML004430">
    <property type="protein sequence ID" value="RKP32560.1"/>
    <property type="molecule type" value="Genomic_DNA"/>
</dbReference>
<evidence type="ECO:0000256" key="5">
    <source>
        <dbReference type="ARBA" id="ARBA00022670"/>
    </source>
</evidence>
<dbReference type="OrthoDB" id="16520at2759"/>
<dbReference type="PANTHER" id="PTHR11731">
    <property type="entry name" value="PROTEASE FAMILY S9B,C DIPEPTIDYL-PEPTIDASE IV-RELATED"/>
    <property type="match status" value="1"/>
</dbReference>
<dbReference type="Gene3D" id="2.140.10.30">
    <property type="entry name" value="Dipeptidylpeptidase IV, N-terminal domain"/>
    <property type="match status" value="1"/>
</dbReference>
<dbReference type="SUPFAM" id="SSF53474">
    <property type="entry name" value="alpha/beta-Hydrolases"/>
    <property type="match status" value="1"/>
</dbReference>
<evidence type="ECO:0000256" key="13">
    <source>
        <dbReference type="SAM" id="Phobius"/>
    </source>
</evidence>
<sequence>MAIVDLEKWATSDRRVFTRSTLYGLSLIVLLVWGSAFFATLIALSLGSRPQRVSPAQAKLKPLTIDNWMSGTFRPTFQRVQWIQSPESANYDRGTYLVKESAKNNKDVYLVKSILHDDYVYTLFNGSSFKYHGVKYTINDLTASPDLTRAVITTNWVHSWRHSSTAFYWILDVETQSITPLYNTHDKLSFASWSPTSSLIAFVFEYNVYVKDLNAGTIAQITDDGSANVFNAKPDWVYEEEVFASDRVLWWSPDGAKLTFLKLNDASVPDFTIPFYVQDSYEEYPEMVSLKYPKPGYANPMVDLVVVQLPKTFGSAFQMHKAIFPSAKITEKLITEVLWVSNEKILVKTTNRASDIMEIFLVSADATDNAVLVRSHTAANAWFEVSSNAIFVPKDSSLGRYADGYIDVVQDEGYNHLAYFLPPENPKPLMLTRGQWEVLSNYVDLQKNLVYFTATKDSSVERHFYSVNLLDVFHQKDLPKITAMTNGSNWYSGSFSSGSRFLLLTSLGPDVPLQRLVDLHSNKVVKVLETNNDVRQVLETYDLPTTNVSAVTLDTEDNGGKSVQANVVEILPPSFDPSKKYPVLFYVYGGPGSQLVTRTYAIDFSHVVAAQLNAVVVTVDGRGTGYNNINSDLGAKFKFCVRDKLGHFEPLDQIAAAREWIRRPYVDSSRVAIWGWSYGGFLTLKTLEQDKNHVFSYGVSVAPVTQWKLYDSIYTERYLRTPQDNPEGYKTASITNAESFKDVKRFLMMHGSGDDNVHFQNSLRLIDEFNLHSVENFDFMVFPDSDHSISYHNGHKIVYDRILDWVRRAFSNEFLQVAHIDA</sequence>
<dbReference type="InterPro" id="IPR001375">
    <property type="entry name" value="Peptidase_S9_cat"/>
</dbReference>
<dbReference type="GO" id="GO:0005774">
    <property type="term" value="C:vacuolar membrane"/>
    <property type="evidence" value="ECO:0007669"/>
    <property type="project" value="UniProtKB-SubCell"/>
</dbReference>
<evidence type="ECO:0000256" key="7">
    <source>
        <dbReference type="ARBA" id="ARBA00022801"/>
    </source>
</evidence>
<keyword evidence="7" id="KW-0378">Hydrolase</keyword>
<dbReference type="Pfam" id="PF00930">
    <property type="entry name" value="DPPIV_N"/>
    <property type="match status" value="1"/>
</dbReference>
<evidence type="ECO:0000259" key="15">
    <source>
        <dbReference type="Pfam" id="PF00930"/>
    </source>
</evidence>
<dbReference type="GO" id="GO:0006508">
    <property type="term" value="P:proteolysis"/>
    <property type="evidence" value="ECO:0007669"/>
    <property type="project" value="UniProtKB-KW"/>
</dbReference>
<evidence type="ECO:0000259" key="14">
    <source>
        <dbReference type="Pfam" id="PF00326"/>
    </source>
</evidence>
<feature type="domain" description="Dipeptidylpeptidase IV N-terminal" evidence="15">
    <location>
        <begin position="144"/>
        <end position="512"/>
    </location>
</feature>
<evidence type="ECO:0000313" key="17">
    <source>
        <dbReference type="Proteomes" id="UP000268321"/>
    </source>
</evidence>
<keyword evidence="17" id="KW-1185">Reference proteome</keyword>
<evidence type="ECO:0000256" key="12">
    <source>
        <dbReference type="ARBA" id="ARBA00023180"/>
    </source>
</evidence>
<keyword evidence="5" id="KW-0645">Protease</keyword>
<evidence type="ECO:0008006" key="18">
    <source>
        <dbReference type="Google" id="ProtNLM"/>
    </source>
</evidence>
<accession>A0A4P9ZKA5</accession>
<reference evidence="17" key="1">
    <citation type="journal article" date="2018" name="Nat. Microbiol.">
        <title>Leveraging single-cell genomics to expand the fungal tree of life.</title>
        <authorList>
            <person name="Ahrendt S.R."/>
            <person name="Quandt C.A."/>
            <person name="Ciobanu D."/>
            <person name="Clum A."/>
            <person name="Salamov A."/>
            <person name="Andreopoulos B."/>
            <person name="Cheng J.F."/>
            <person name="Woyke T."/>
            <person name="Pelin A."/>
            <person name="Henrissat B."/>
            <person name="Reynolds N.K."/>
            <person name="Benny G.L."/>
            <person name="Smith M.E."/>
            <person name="James T.Y."/>
            <person name="Grigoriev I.V."/>
        </authorList>
    </citation>
    <scope>NUCLEOTIDE SEQUENCE [LARGE SCALE GENOMIC DNA]</scope>
    <source>
        <strain evidence="17">Baker2002</strain>
    </source>
</reference>
<comment type="subcellular location">
    <subcellularLocation>
        <location evidence="1">Vacuole membrane</location>
        <topology evidence="1">Single-pass type II membrane protein</topology>
    </subcellularLocation>
</comment>
<evidence type="ECO:0000256" key="9">
    <source>
        <dbReference type="ARBA" id="ARBA00022968"/>
    </source>
</evidence>